<dbReference type="InParanoid" id="L5K458"/>
<evidence type="ECO:0000259" key="2">
    <source>
        <dbReference type="Pfam" id="PF26060"/>
    </source>
</evidence>
<keyword evidence="4" id="KW-1185">Reference proteome</keyword>
<gene>
    <name evidence="3" type="ORF">PAL_GLEAN10023957</name>
</gene>
<dbReference type="InterPro" id="IPR058899">
    <property type="entry name" value="TGFBR3/Endoglin-like_N"/>
</dbReference>
<dbReference type="Pfam" id="PF26060">
    <property type="entry name" value="TGFBR3_N"/>
    <property type="match status" value="1"/>
</dbReference>
<feature type="domain" description="TGFBR3/Endoglin-like N-terminal" evidence="2">
    <location>
        <begin position="4"/>
        <end position="155"/>
    </location>
</feature>
<dbReference type="STRING" id="9402.L5K458"/>
<reference evidence="4" key="1">
    <citation type="journal article" date="2013" name="Science">
        <title>Comparative analysis of bat genomes provides insight into the evolution of flight and immunity.</title>
        <authorList>
            <person name="Zhang G."/>
            <person name="Cowled C."/>
            <person name="Shi Z."/>
            <person name="Huang Z."/>
            <person name="Bishop-Lilly K.A."/>
            <person name="Fang X."/>
            <person name="Wynne J.W."/>
            <person name="Xiong Z."/>
            <person name="Baker M.L."/>
            <person name="Zhao W."/>
            <person name="Tachedjian M."/>
            <person name="Zhu Y."/>
            <person name="Zhou P."/>
            <person name="Jiang X."/>
            <person name="Ng J."/>
            <person name="Yang L."/>
            <person name="Wu L."/>
            <person name="Xiao J."/>
            <person name="Feng Y."/>
            <person name="Chen Y."/>
            <person name="Sun X."/>
            <person name="Zhang Y."/>
            <person name="Marsh G.A."/>
            <person name="Crameri G."/>
            <person name="Broder C.C."/>
            <person name="Frey K.G."/>
            <person name="Wang L.F."/>
            <person name="Wang J."/>
        </authorList>
    </citation>
    <scope>NUCLEOTIDE SEQUENCE [LARGE SCALE GENOMIC DNA]</scope>
</reference>
<keyword evidence="3" id="KW-0675">Receptor</keyword>
<evidence type="ECO:0000313" key="4">
    <source>
        <dbReference type="Proteomes" id="UP000010552"/>
    </source>
</evidence>
<keyword evidence="1" id="KW-0325">Glycoprotein</keyword>
<evidence type="ECO:0000256" key="1">
    <source>
        <dbReference type="ARBA" id="ARBA00023180"/>
    </source>
</evidence>
<name>L5K458_PTEAL</name>
<organism evidence="3 4">
    <name type="scientific">Pteropus alecto</name>
    <name type="common">Black flying fox</name>
    <dbReference type="NCBI Taxonomy" id="9402"/>
    <lineage>
        <taxon>Eukaryota</taxon>
        <taxon>Metazoa</taxon>
        <taxon>Chordata</taxon>
        <taxon>Craniata</taxon>
        <taxon>Vertebrata</taxon>
        <taxon>Euteleostomi</taxon>
        <taxon>Mammalia</taxon>
        <taxon>Eutheria</taxon>
        <taxon>Laurasiatheria</taxon>
        <taxon>Chiroptera</taxon>
        <taxon>Yinpterochiroptera</taxon>
        <taxon>Pteropodoidea</taxon>
        <taxon>Pteropodidae</taxon>
        <taxon>Pteropodinae</taxon>
        <taxon>Pteropus</taxon>
    </lineage>
</organism>
<proteinExistence type="predicted"/>
<protein>
    <submittedName>
        <fullName evidence="3">TGF-beta receptor type III</fullName>
    </submittedName>
</protein>
<sequence>MESFTVLSGCPAGEVHVLNLRAADQGPGQPQREVTLHLNPISSVHIHHKPVVFLLNSPQPLVWHLKTERLAVGVSRLFLVSEGSVVQFSSGNFSLSAEAEERHFPHGNEHLLNWARKEYGAVTSFTELKIARNIYIKVGEVNELLYTAITCRLNEVFSDFPKATHWVREELKGAGVQSSKKLINSLVNLWSP</sequence>
<dbReference type="AlphaFoldDB" id="L5K458"/>
<accession>L5K458</accession>
<dbReference type="Proteomes" id="UP000010552">
    <property type="component" value="Unassembled WGS sequence"/>
</dbReference>
<dbReference type="EMBL" id="KB031032">
    <property type="protein sequence ID" value="ELK06335.1"/>
    <property type="molecule type" value="Genomic_DNA"/>
</dbReference>
<evidence type="ECO:0000313" key="3">
    <source>
        <dbReference type="EMBL" id="ELK06335.1"/>
    </source>
</evidence>